<dbReference type="RefSeq" id="XP_067918025.1">
    <property type="nucleotide sequence ID" value="XM_068070001.1"/>
</dbReference>
<evidence type="ECO:0000313" key="3">
    <source>
        <dbReference type="Proteomes" id="UP000221165"/>
    </source>
</evidence>
<feature type="compositionally biased region" description="Low complexity" evidence="1">
    <location>
        <begin position="99"/>
        <end position="120"/>
    </location>
</feature>
<reference evidence="2 3" key="1">
    <citation type="journal article" date="2017" name="Int. J. Parasitol.">
        <title>The genome of the protozoan parasite Cystoisospora suis and a reverse vaccinology approach to identify vaccine candidates.</title>
        <authorList>
            <person name="Palmieri N."/>
            <person name="Shrestha A."/>
            <person name="Ruttkowski B."/>
            <person name="Beck T."/>
            <person name="Vogl C."/>
            <person name="Tomley F."/>
            <person name="Blake D.P."/>
            <person name="Joachim A."/>
        </authorList>
    </citation>
    <scope>NUCLEOTIDE SEQUENCE [LARGE SCALE GENOMIC DNA]</scope>
    <source>
        <strain evidence="2 3">Wien I</strain>
    </source>
</reference>
<organism evidence="2 3">
    <name type="scientific">Cystoisospora suis</name>
    <dbReference type="NCBI Taxonomy" id="483139"/>
    <lineage>
        <taxon>Eukaryota</taxon>
        <taxon>Sar</taxon>
        <taxon>Alveolata</taxon>
        <taxon>Apicomplexa</taxon>
        <taxon>Conoidasida</taxon>
        <taxon>Coccidia</taxon>
        <taxon>Eucoccidiorida</taxon>
        <taxon>Eimeriorina</taxon>
        <taxon>Sarcocystidae</taxon>
        <taxon>Cystoisospora</taxon>
    </lineage>
</organism>
<evidence type="ECO:0000256" key="1">
    <source>
        <dbReference type="SAM" id="MobiDB-lite"/>
    </source>
</evidence>
<proteinExistence type="predicted"/>
<gene>
    <name evidence="2" type="ORF">CSUI_009892</name>
</gene>
<dbReference type="GeneID" id="94433212"/>
<feature type="region of interest" description="Disordered" evidence="1">
    <location>
        <begin position="33"/>
        <end position="146"/>
    </location>
</feature>
<keyword evidence="3" id="KW-1185">Reference proteome</keyword>
<dbReference type="AlphaFoldDB" id="A0A2C6KIW0"/>
<dbReference type="Proteomes" id="UP000221165">
    <property type="component" value="Unassembled WGS sequence"/>
</dbReference>
<comment type="caution">
    <text evidence="2">The sequence shown here is derived from an EMBL/GenBank/DDBJ whole genome shotgun (WGS) entry which is preliminary data.</text>
</comment>
<evidence type="ECO:0000313" key="2">
    <source>
        <dbReference type="EMBL" id="PHJ16296.1"/>
    </source>
</evidence>
<accession>A0A2C6KIW0</accession>
<protein>
    <submittedName>
        <fullName evidence="2">Uncharacterized protein</fullName>
    </submittedName>
</protein>
<feature type="non-terminal residue" evidence="2">
    <location>
        <position position="1"/>
    </location>
</feature>
<dbReference type="EMBL" id="MIGC01006262">
    <property type="protein sequence ID" value="PHJ16296.1"/>
    <property type="molecule type" value="Genomic_DNA"/>
</dbReference>
<sequence length="162" mass="17822">TSVDPDDFFPKRTSSEEGVGVLRVERDERFETRRILDPQTHQIHIVKAKPRPPPVKKLALPSLSKAPVSSPPVRNRQERNSLPSQEQQISDEHVMNGETTSSHSSSSRRTSRSTKNVRSTKMVIGEGGTDRLSTASEASPDVPVSPRTVSLMLSQIGSTRIG</sequence>
<dbReference type="VEuPathDB" id="ToxoDB:CSUI_009892"/>
<name>A0A2C6KIW0_9APIC</name>